<dbReference type="Gene3D" id="6.10.340.10">
    <property type="match status" value="1"/>
</dbReference>
<comment type="caution">
    <text evidence="2">The sequence shown here is derived from an EMBL/GenBank/DDBJ whole genome shotgun (WGS) entry which is preliminary data.</text>
</comment>
<dbReference type="EMBL" id="JBJHZX010000014">
    <property type="protein sequence ID" value="MFL0196044.1"/>
    <property type="molecule type" value="Genomic_DNA"/>
</dbReference>
<dbReference type="SUPFAM" id="SSF158472">
    <property type="entry name" value="HAMP domain-like"/>
    <property type="match status" value="1"/>
</dbReference>
<evidence type="ECO:0000313" key="2">
    <source>
        <dbReference type="EMBL" id="MFL0196044.1"/>
    </source>
</evidence>
<reference evidence="2 3" key="1">
    <citation type="submission" date="2024-11" db="EMBL/GenBank/DDBJ databases">
        <authorList>
            <person name="Heng Y.C."/>
            <person name="Lim A.C.H."/>
            <person name="Lee J.K.Y."/>
            <person name="Kittelmann S."/>
        </authorList>
    </citation>
    <scope>NUCLEOTIDE SEQUENCE [LARGE SCALE GENOMIC DNA]</scope>
    <source>
        <strain evidence="2 3">WILCCON 0269</strain>
    </source>
</reference>
<dbReference type="InterPro" id="IPR003660">
    <property type="entry name" value="HAMP_dom"/>
</dbReference>
<dbReference type="PROSITE" id="PS50885">
    <property type="entry name" value="HAMP"/>
    <property type="match status" value="1"/>
</dbReference>
<feature type="domain" description="HAMP" evidence="1">
    <location>
        <begin position="3"/>
        <end position="55"/>
    </location>
</feature>
<protein>
    <submittedName>
        <fullName evidence="2">HAMP domain-containing protein</fullName>
    </submittedName>
</protein>
<name>A0ABW8SLI5_9CLOT</name>
<sequence>MAVWLKRRINTAVNFVNNLADGDLTQSSKISVEDELGSMAKALNNVSAATPQSASNSEEILASITQNKLCNGRNSKAVSRYICFSRETNRFNS</sequence>
<dbReference type="Pfam" id="PF00672">
    <property type="entry name" value="HAMP"/>
    <property type="match status" value="1"/>
</dbReference>
<dbReference type="CDD" id="cd06225">
    <property type="entry name" value="HAMP"/>
    <property type="match status" value="1"/>
</dbReference>
<evidence type="ECO:0000259" key="1">
    <source>
        <dbReference type="PROSITE" id="PS50885"/>
    </source>
</evidence>
<keyword evidence="3" id="KW-1185">Reference proteome</keyword>
<evidence type="ECO:0000313" key="3">
    <source>
        <dbReference type="Proteomes" id="UP001623660"/>
    </source>
</evidence>
<dbReference type="RefSeq" id="WP_406792160.1">
    <property type="nucleotide sequence ID" value="NZ_JBJHZX010000014.1"/>
</dbReference>
<gene>
    <name evidence="2" type="ORF">ACJDU8_10775</name>
</gene>
<organism evidence="2 3">
    <name type="scientific">Candidatus Clostridium eludens</name>
    <dbReference type="NCBI Taxonomy" id="3381663"/>
    <lineage>
        <taxon>Bacteria</taxon>
        <taxon>Bacillati</taxon>
        <taxon>Bacillota</taxon>
        <taxon>Clostridia</taxon>
        <taxon>Eubacteriales</taxon>
        <taxon>Clostridiaceae</taxon>
        <taxon>Clostridium</taxon>
    </lineage>
</organism>
<proteinExistence type="predicted"/>
<dbReference type="Proteomes" id="UP001623660">
    <property type="component" value="Unassembled WGS sequence"/>
</dbReference>
<accession>A0ABW8SLI5</accession>